<evidence type="ECO:0000313" key="1">
    <source>
        <dbReference type="EMBL" id="OGH04271.1"/>
    </source>
</evidence>
<accession>A0A1F6H1M1</accession>
<proteinExistence type="predicted"/>
<dbReference type="AlphaFoldDB" id="A0A1F6H1M1"/>
<protein>
    <submittedName>
        <fullName evidence="1">Uncharacterized protein</fullName>
    </submittedName>
</protein>
<name>A0A1F6H1M1_9PROT</name>
<reference evidence="1 2" key="1">
    <citation type="journal article" date="2016" name="Nat. Commun.">
        <title>Thousands of microbial genomes shed light on interconnected biogeochemical processes in an aquifer system.</title>
        <authorList>
            <person name="Anantharaman K."/>
            <person name="Brown C.T."/>
            <person name="Hug L.A."/>
            <person name="Sharon I."/>
            <person name="Castelle C.J."/>
            <person name="Probst A.J."/>
            <person name="Thomas B.C."/>
            <person name="Singh A."/>
            <person name="Wilkins M.J."/>
            <person name="Karaoz U."/>
            <person name="Brodie E.L."/>
            <person name="Williams K.H."/>
            <person name="Hubbard S.S."/>
            <person name="Banfield J.F."/>
        </authorList>
    </citation>
    <scope>NUCLEOTIDE SEQUENCE [LARGE SCALE GENOMIC DNA]</scope>
</reference>
<sequence length="128" mass="14526">MTRQDHYMQVAVNISNHLNAYRKAFTSYNLENFNTMIKEVAGQSARIEIGETFKQLESALLQRGFLIFPKPGDSPDGYYRVIRANSILSNLLNALTVVGPDGDSSLARLLVQLKQRPREDFLDEEHTP</sequence>
<gene>
    <name evidence="1" type="ORF">A2557_10750</name>
</gene>
<dbReference type="Proteomes" id="UP000177583">
    <property type="component" value="Unassembled WGS sequence"/>
</dbReference>
<organism evidence="1 2">
    <name type="scientific">Candidatus Lambdaproteobacteria bacterium RIFOXYD2_FULL_56_26</name>
    <dbReference type="NCBI Taxonomy" id="1817773"/>
    <lineage>
        <taxon>Bacteria</taxon>
        <taxon>Pseudomonadati</taxon>
        <taxon>Pseudomonadota</taxon>
        <taxon>Candidatus Lambdaproteobacteria</taxon>
    </lineage>
</organism>
<dbReference type="EMBL" id="MFNF01000005">
    <property type="protein sequence ID" value="OGH04271.1"/>
    <property type="molecule type" value="Genomic_DNA"/>
</dbReference>
<evidence type="ECO:0000313" key="2">
    <source>
        <dbReference type="Proteomes" id="UP000177583"/>
    </source>
</evidence>
<comment type="caution">
    <text evidence="1">The sequence shown here is derived from an EMBL/GenBank/DDBJ whole genome shotgun (WGS) entry which is preliminary data.</text>
</comment>